<protein>
    <submittedName>
        <fullName evidence="1">DUF2804 domain-containing protein</fullName>
    </submittedName>
</protein>
<dbReference type="Pfam" id="PF10974">
    <property type="entry name" value="DUF2804"/>
    <property type="match status" value="1"/>
</dbReference>
<dbReference type="PANTHER" id="PTHR35868:SF3">
    <property type="entry name" value="DUF2804 DOMAIN-CONTAINING PROTEIN"/>
    <property type="match status" value="1"/>
</dbReference>
<dbReference type="PANTHER" id="PTHR35868">
    <property type="entry name" value="DUF2804 DOMAIN-CONTAINING PROTEIN-RELATED"/>
    <property type="match status" value="1"/>
</dbReference>
<proteinExistence type="predicted"/>
<dbReference type="RefSeq" id="WP_378970577.1">
    <property type="nucleotide sequence ID" value="NZ_JBHTBJ010000014.1"/>
</dbReference>
<sequence>MINEREISEPVDLCLPGGRLNPAAVGWTRGPRHRANLRGWGRTKRWEYWGIVTPGHILGLVVSSLDYAGVHGLYLLDRASGRETRVDATVPLDRTVRLPAHAGAGLVSMRARNLTIKIEQTPTRTAITARSRGIEIDLVVPAVEGHESLGVVVPWSTRRFQYTLKDLGRPVHGALRLGDVEHVVGQGFAVLDHGRGRWPYSAAWNWAAGAAPGRAIQLGGRWTDGTGSTENALFLDGRLHKISEDLTWEYDRRDRRRPWRIHGERVDARFEPFHERVARANLAVVASEIHQCFGHFSGWATTDTGARVDLDGLTGWAEEARNRW</sequence>
<comment type="caution">
    <text evidence="1">The sequence shown here is derived from an EMBL/GenBank/DDBJ whole genome shotgun (WGS) entry which is preliminary data.</text>
</comment>
<organism evidence="1 2">
    <name type="scientific">Paractinoplanes rhizophilus</name>
    <dbReference type="NCBI Taxonomy" id="1416877"/>
    <lineage>
        <taxon>Bacteria</taxon>
        <taxon>Bacillati</taxon>
        <taxon>Actinomycetota</taxon>
        <taxon>Actinomycetes</taxon>
        <taxon>Micromonosporales</taxon>
        <taxon>Micromonosporaceae</taxon>
        <taxon>Paractinoplanes</taxon>
    </lineage>
</organism>
<evidence type="ECO:0000313" key="1">
    <source>
        <dbReference type="EMBL" id="MFC7276354.1"/>
    </source>
</evidence>
<name>A0ABW2HT38_9ACTN</name>
<dbReference type="EMBL" id="JBHTBJ010000014">
    <property type="protein sequence ID" value="MFC7276354.1"/>
    <property type="molecule type" value="Genomic_DNA"/>
</dbReference>
<evidence type="ECO:0000313" key="2">
    <source>
        <dbReference type="Proteomes" id="UP001596548"/>
    </source>
</evidence>
<dbReference type="Proteomes" id="UP001596548">
    <property type="component" value="Unassembled WGS sequence"/>
</dbReference>
<accession>A0ABW2HT38</accession>
<dbReference type="InterPro" id="IPR021243">
    <property type="entry name" value="DUF2804"/>
</dbReference>
<keyword evidence="2" id="KW-1185">Reference proteome</keyword>
<gene>
    <name evidence="1" type="ORF">ACFQS1_20365</name>
</gene>
<reference evidence="2" key="1">
    <citation type="journal article" date="2019" name="Int. J. Syst. Evol. Microbiol.">
        <title>The Global Catalogue of Microorganisms (GCM) 10K type strain sequencing project: providing services to taxonomists for standard genome sequencing and annotation.</title>
        <authorList>
            <consortium name="The Broad Institute Genomics Platform"/>
            <consortium name="The Broad Institute Genome Sequencing Center for Infectious Disease"/>
            <person name="Wu L."/>
            <person name="Ma J."/>
        </authorList>
    </citation>
    <scope>NUCLEOTIDE SEQUENCE [LARGE SCALE GENOMIC DNA]</scope>
    <source>
        <strain evidence="2">XZYJT-10</strain>
    </source>
</reference>